<dbReference type="PANTHER" id="PTHR45138:SF9">
    <property type="entry name" value="DIGUANYLATE CYCLASE DGCM-RELATED"/>
    <property type="match status" value="1"/>
</dbReference>
<evidence type="ECO:0000313" key="3">
    <source>
        <dbReference type="Proteomes" id="UP000095390"/>
    </source>
</evidence>
<dbReference type="InterPro" id="IPR050469">
    <property type="entry name" value="Diguanylate_Cyclase"/>
</dbReference>
<dbReference type="GO" id="GO:0052621">
    <property type="term" value="F:diguanylate cyclase activity"/>
    <property type="evidence" value="ECO:0007669"/>
    <property type="project" value="UniProtKB-EC"/>
</dbReference>
<dbReference type="InterPro" id="IPR029787">
    <property type="entry name" value="Nucleotide_cyclase"/>
</dbReference>
<feature type="domain" description="GGDEF" evidence="1">
    <location>
        <begin position="272"/>
        <end position="402"/>
    </location>
</feature>
<keyword evidence="2" id="KW-0548">Nucleotidyltransferase</keyword>
<dbReference type="NCBIfam" id="TIGR00254">
    <property type="entry name" value="GGDEF"/>
    <property type="match status" value="1"/>
</dbReference>
<dbReference type="InterPro" id="IPR000160">
    <property type="entry name" value="GGDEF_dom"/>
</dbReference>
<dbReference type="OrthoDB" id="9804955at2"/>
<protein>
    <submittedName>
        <fullName evidence="2">Probable diguanylate cyclase AdrA</fullName>
        <ecNumber evidence="2">2.7.7.65</ecNumber>
    </submittedName>
</protein>
<name>A0A173UYY7_9FIRM</name>
<dbReference type="AlphaFoldDB" id="A0A173UYY7"/>
<organism evidence="2 3">
    <name type="scientific">Anaerobutyricum hallii</name>
    <dbReference type="NCBI Taxonomy" id="39488"/>
    <lineage>
        <taxon>Bacteria</taxon>
        <taxon>Bacillati</taxon>
        <taxon>Bacillota</taxon>
        <taxon>Clostridia</taxon>
        <taxon>Lachnospirales</taxon>
        <taxon>Lachnospiraceae</taxon>
        <taxon>Anaerobutyricum</taxon>
    </lineage>
</organism>
<dbReference type="Pfam" id="PF13407">
    <property type="entry name" value="Peripla_BP_4"/>
    <property type="match status" value="1"/>
</dbReference>
<dbReference type="SUPFAM" id="SSF53822">
    <property type="entry name" value="Periplasmic binding protein-like I"/>
    <property type="match status" value="1"/>
</dbReference>
<dbReference type="EC" id="2.7.7.65" evidence="2"/>
<accession>A0A173UYY7</accession>
<proteinExistence type="predicted"/>
<reference evidence="2 3" key="1">
    <citation type="submission" date="2015-09" db="EMBL/GenBank/DDBJ databases">
        <authorList>
            <consortium name="Pathogen Informatics"/>
        </authorList>
    </citation>
    <scope>NUCLEOTIDE SEQUENCE [LARGE SCALE GENOMIC DNA]</scope>
    <source>
        <strain evidence="2 3">2789STDY5834966</strain>
    </source>
</reference>
<dbReference type="SUPFAM" id="SSF55073">
    <property type="entry name" value="Nucleotide cyclase"/>
    <property type="match status" value="1"/>
</dbReference>
<dbReference type="SMART" id="SM00267">
    <property type="entry name" value="GGDEF"/>
    <property type="match status" value="1"/>
</dbReference>
<dbReference type="InterPro" id="IPR043128">
    <property type="entry name" value="Rev_trsase/Diguanyl_cyclase"/>
</dbReference>
<evidence type="ECO:0000259" key="1">
    <source>
        <dbReference type="PROSITE" id="PS50887"/>
    </source>
</evidence>
<dbReference type="RefSeq" id="WP_055183330.1">
    <property type="nucleotide sequence ID" value="NZ_CYYC01000052.1"/>
</dbReference>
<gene>
    <name evidence="2" type="primary">adrA_3</name>
    <name evidence="2" type="ORF">ERS852578_02798</name>
</gene>
<dbReference type="Gene3D" id="3.40.50.2300">
    <property type="match status" value="2"/>
</dbReference>
<dbReference type="Proteomes" id="UP000095390">
    <property type="component" value="Unassembled WGS sequence"/>
</dbReference>
<dbReference type="EMBL" id="CYYC01000052">
    <property type="protein sequence ID" value="CUN19506.1"/>
    <property type="molecule type" value="Genomic_DNA"/>
</dbReference>
<dbReference type="CDD" id="cd01949">
    <property type="entry name" value="GGDEF"/>
    <property type="match status" value="1"/>
</dbReference>
<dbReference type="InterPro" id="IPR028082">
    <property type="entry name" value="Peripla_BP_I"/>
</dbReference>
<dbReference type="InterPro" id="IPR025997">
    <property type="entry name" value="SBP_2_dom"/>
</dbReference>
<dbReference type="Pfam" id="PF00990">
    <property type="entry name" value="GGDEF"/>
    <property type="match status" value="1"/>
</dbReference>
<dbReference type="PROSITE" id="PS50887">
    <property type="entry name" value="GGDEF"/>
    <property type="match status" value="1"/>
</dbReference>
<keyword evidence="2" id="KW-0808">Transferase</keyword>
<dbReference type="Gene3D" id="3.30.70.270">
    <property type="match status" value="1"/>
</dbReference>
<dbReference type="PANTHER" id="PTHR45138">
    <property type="entry name" value="REGULATORY COMPONENTS OF SENSORY TRANSDUCTION SYSTEM"/>
    <property type="match status" value="1"/>
</dbReference>
<evidence type="ECO:0000313" key="2">
    <source>
        <dbReference type="EMBL" id="CUN19506.1"/>
    </source>
</evidence>
<sequence>MKEGADGILLAPANSNSLVDSCEKVRKKKIPVALIDSSINSTEFDVCYMTDNIDAGEMAAKEMLTMLHDAGNSPQEPLAVGILLSSDASQAMVNRVSGFLDYWAKYAPTKWEITKDIALNGGDVKKAESDAAKLLKKNENIKGIYGCNNTSTVGIAKTLTKQKRTDIVMVGFDMAEETKQFIKDPDYRGVSLMQKQDQMGYLGIGTLNSLINGKKSEQKYFDTGVIMIDSDYLMEKKEKKRYIGLSSTDALTGILNRRAFQVELEEQIRKKEPGFFIFIDVDNFKSYNDTYGHNNGDLCLKHFAKAIQECFPEGSILGRYGGDEFVVYLKDVTKESVYIYMEKFQKMIANLTLATGEQVHLSASAGGAAFPEQGEDFISLCRSADVALYNVKQNGKAAFKIK</sequence>